<dbReference type="CDD" id="cd13399">
    <property type="entry name" value="Slt35-like"/>
    <property type="match status" value="1"/>
</dbReference>
<feature type="domain" description="Transglycosylase SLT" evidence="3">
    <location>
        <begin position="60"/>
        <end position="350"/>
    </location>
</feature>
<proteinExistence type="predicted"/>
<evidence type="ECO:0000256" key="1">
    <source>
        <dbReference type="SAM" id="SignalP"/>
    </source>
</evidence>
<dbReference type="PANTHER" id="PTHR30163">
    <property type="entry name" value="MEMBRANE-BOUND LYTIC MUREIN TRANSGLYCOSYLASE B"/>
    <property type="match status" value="1"/>
</dbReference>
<dbReference type="InterPro" id="IPR043426">
    <property type="entry name" value="MltB-like"/>
</dbReference>
<feature type="signal peptide" evidence="1">
    <location>
        <begin position="1"/>
        <end position="29"/>
    </location>
</feature>
<dbReference type="RefSeq" id="WP_136665466.1">
    <property type="nucleotide sequence ID" value="NZ_RFLV01000003.1"/>
</dbReference>
<dbReference type="Pfam" id="PF01471">
    <property type="entry name" value="PG_binding_1"/>
    <property type="match status" value="1"/>
</dbReference>
<dbReference type="Pfam" id="PF13406">
    <property type="entry name" value="SLT_2"/>
    <property type="match status" value="1"/>
</dbReference>
<gene>
    <name evidence="4" type="ORF">D8779_15910</name>
</gene>
<dbReference type="GO" id="GO:0008933">
    <property type="term" value="F:peptidoglycan lytic transglycosylase activity"/>
    <property type="evidence" value="ECO:0007669"/>
    <property type="project" value="TreeGrafter"/>
</dbReference>
<dbReference type="Gene3D" id="1.10.8.350">
    <property type="entry name" value="Bacterial muramidase"/>
    <property type="match status" value="1"/>
</dbReference>
<dbReference type="OrthoDB" id="9772911at2"/>
<dbReference type="Proteomes" id="UP000307541">
    <property type="component" value="Unassembled WGS sequence"/>
</dbReference>
<dbReference type="InterPro" id="IPR031304">
    <property type="entry name" value="SLT_2"/>
</dbReference>
<evidence type="ECO:0000259" key="3">
    <source>
        <dbReference type="Pfam" id="PF13406"/>
    </source>
</evidence>
<name>A0A4T1ZWD0_9PSED</name>
<dbReference type="InterPro" id="IPR002477">
    <property type="entry name" value="Peptidoglycan-bd-like"/>
</dbReference>
<keyword evidence="1" id="KW-0732">Signal</keyword>
<dbReference type="Gene3D" id="1.10.101.10">
    <property type="entry name" value="PGBD-like superfamily/PGBD"/>
    <property type="match status" value="1"/>
</dbReference>
<protein>
    <submittedName>
        <fullName evidence="4">Lytic murein transglycosylase</fullName>
    </submittedName>
</protein>
<dbReference type="AlphaFoldDB" id="A0A4T1ZWD0"/>
<dbReference type="NCBIfam" id="TIGR02283">
    <property type="entry name" value="MltB_2"/>
    <property type="match status" value="1"/>
</dbReference>
<evidence type="ECO:0000313" key="4">
    <source>
        <dbReference type="EMBL" id="TIH07638.1"/>
    </source>
</evidence>
<dbReference type="SUPFAM" id="SSF53955">
    <property type="entry name" value="Lysozyme-like"/>
    <property type="match status" value="1"/>
</dbReference>
<accession>A0A4T1ZWD0</accession>
<dbReference type="GO" id="GO:0009253">
    <property type="term" value="P:peptidoglycan catabolic process"/>
    <property type="evidence" value="ECO:0007669"/>
    <property type="project" value="TreeGrafter"/>
</dbReference>
<dbReference type="InterPro" id="IPR036365">
    <property type="entry name" value="PGBD-like_sf"/>
</dbReference>
<sequence length="427" mass="46041">MPYLLIRGLSHSATACILLLLTACADAPAQPLAAAPITATAAPASPIASAVLSPTPLLSFDEWRTLLRSDAIAAGIDADLFDRTFAGITLDPRVVTSDSSQPEFTRPVWEYIDGAVSVSRIAQGRVLKAQHRPTLKAIRSTYAVDHEVLIAIWGMESNYGSNIGSHNVIRSLATLAYDGRRQVFWRSQLLAALQILQAGDGPAQGLIGSWAGAMGQTQFMPTTFNQHAVDFDGDGRRDLWSSPPDALASAAHYLQASGWENGQPWGFEVNLPQAFDYALADPEVRRSVAQWRTLGINPVRAVDADEQSLATLFLPAGHRGPAFLLLNNFRSILKYNNSTAYALAIGLLSDALDGNPGVQAAWPRGDRQLGRSERIELQELLASKGYEPGPADGIIGANTRKAVRAFQQSQGQPADGYPSHDLLLQLR</sequence>
<evidence type="ECO:0000313" key="5">
    <source>
        <dbReference type="Proteomes" id="UP000307541"/>
    </source>
</evidence>
<dbReference type="InterPro" id="IPR011970">
    <property type="entry name" value="MltB_2"/>
</dbReference>
<reference evidence="4 5" key="1">
    <citation type="submission" date="2018-10" db="EMBL/GenBank/DDBJ databases">
        <title>Pseudomonas leptonychotis sp. nov., isolated from Weddell seals in Antarctica.</title>
        <authorList>
            <person name="Novakova D."/>
            <person name="Svec P."/>
            <person name="Kralova S."/>
            <person name="Kristofova L."/>
            <person name="Zeman M."/>
            <person name="Pantucek R."/>
            <person name="Maslanova I."/>
            <person name="Sedlacek I."/>
        </authorList>
    </citation>
    <scope>NUCLEOTIDE SEQUENCE [LARGE SCALE GENOMIC DNA]</scope>
    <source>
        <strain evidence="4 5">CCM 8849</strain>
    </source>
</reference>
<dbReference type="InterPro" id="IPR036366">
    <property type="entry name" value="PGBDSf"/>
</dbReference>
<dbReference type="FunFam" id="1.10.8.350:FF:000001">
    <property type="entry name" value="Lytic murein transglycosylase B"/>
    <property type="match status" value="1"/>
</dbReference>
<dbReference type="Gene3D" id="1.10.530.10">
    <property type="match status" value="1"/>
</dbReference>
<comment type="caution">
    <text evidence="4">The sequence shown here is derived from an EMBL/GenBank/DDBJ whole genome shotgun (WGS) entry which is preliminary data.</text>
</comment>
<feature type="domain" description="Peptidoglycan binding-like" evidence="2">
    <location>
        <begin position="372"/>
        <end position="422"/>
    </location>
</feature>
<evidence type="ECO:0000259" key="2">
    <source>
        <dbReference type="Pfam" id="PF01471"/>
    </source>
</evidence>
<organism evidence="4 5">
    <name type="scientific">Pseudomonas leptonychotis</name>
    <dbReference type="NCBI Taxonomy" id="2448482"/>
    <lineage>
        <taxon>Bacteria</taxon>
        <taxon>Pseudomonadati</taxon>
        <taxon>Pseudomonadota</taxon>
        <taxon>Gammaproteobacteria</taxon>
        <taxon>Pseudomonadales</taxon>
        <taxon>Pseudomonadaceae</taxon>
        <taxon>Pseudomonas</taxon>
    </lineage>
</organism>
<keyword evidence="5" id="KW-1185">Reference proteome</keyword>
<dbReference type="InterPro" id="IPR023346">
    <property type="entry name" value="Lysozyme-like_dom_sf"/>
</dbReference>
<dbReference type="PANTHER" id="PTHR30163:SF8">
    <property type="entry name" value="LYTIC MUREIN TRANSGLYCOSYLASE"/>
    <property type="match status" value="1"/>
</dbReference>
<dbReference type="PROSITE" id="PS51257">
    <property type="entry name" value="PROKAR_LIPOPROTEIN"/>
    <property type="match status" value="1"/>
</dbReference>
<feature type="chain" id="PRO_5021016126" evidence="1">
    <location>
        <begin position="30"/>
        <end position="427"/>
    </location>
</feature>
<dbReference type="EMBL" id="RFLV01000003">
    <property type="protein sequence ID" value="TIH07638.1"/>
    <property type="molecule type" value="Genomic_DNA"/>
</dbReference>
<dbReference type="SUPFAM" id="SSF47090">
    <property type="entry name" value="PGBD-like"/>
    <property type="match status" value="1"/>
</dbReference>